<dbReference type="EMBL" id="CADEPI010000013">
    <property type="protein sequence ID" value="CAB3363868.1"/>
    <property type="molecule type" value="Genomic_DNA"/>
</dbReference>
<comment type="caution">
    <text evidence="2">The sequence shown here is derived from an EMBL/GenBank/DDBJ whole genome shotgun (WGS) entry which is preliminary data.</text>
</comment>
<dbReference type="SUPFAM" id="SSF56112">
    <property type="entry name" value="Protein kinase-like (PK-like)"/>
    <property type="match status" value="1"/>
</dbReference>
<dbReference type="Proteomes" id="UP000494165">
    <property type="component" value="Unassembled WGS sequence"/>
</dbReference>
<dbReference type="InterPro" id="IPR015897">
    <property type="entry name" value="CHK_kinase-like"/>
</dbReference>
<dbReference type="Pfam" id="PF02958">
    <property type="entry name" value="EcKL"/>
    <property type="match status" value="1"/>
</dbReference>
<dbReference type="SMART" id="SM00587">
    <property type="entry name" value="CHK"/>
    <property type="match status" value="1"/>
</dbReference>
<proteinExistence type="predicted"/>
<keyword evidence="3" id="KW-1185">Reference proteome</keyword>
<sequence>MLDETNLHSLVDAGQILAALRTKHGDERVRQLEELQVGMATENVLGITSLILRAKVAYVDAEGRIASDSLVVKRLPLSLKQLELVDNCNSFEREIEFLAEYAPLLRERALGRWLPLVECYWGAERTLVMEDLCAGGYQSLVGTIGDLRTDVFTPEHVEAVLKVLAGLHAASAGIDWEQRFPRYLPHNPLFDGTDGEYFRSTLVSAIEGLLFLADARLTELYPEVMCWLREGDVFEELRRCGKRDEQTGQLEVKIVDYQLGKFAPASCDLFYFLYTSISHDLRLANEPGWLELYRREFNALVGEQFRLEEQRFEQHCRKNRIYGLMFATLCRPMLYMHKRTPSAEMSDEKFVEFMVRDYKGHEHNQSLKLEVDNIFVDLVCYYYSNKFGNAQ</sequence>
<dbReference type="OrthoDB" id="8250698at2759"/>
<accession>A0A8S1BZ09</accession>
<dbReference type="InterPro" id="IPR004119">
    <property type="entry name" value="EcKL"/>
</dbReference>
<dbReference type="PANTHER" id="PTHR11012:SF30">
    <property type="entry name" value="PROTEIN KINASE-LIKE DOMAIN-CONTAINING"/>
    <property type="match status" value="1"/>
</dbReference>
<reference evidence="2 3" key="1">
    <citation type="submission" date="2020-04" db="EMBL/GenBank/DDBJ databases">
        <authorList>
            <person name="Alioto T."/>
            <person name="Alioto T."/>
            <person name="Gomez Garrido J."/>
        </authorList>
    </citation>
    <scope>NUCLEOTIDE SEQUENCE [LARGE SCALE GENOMIC DNA]</scope>
</reference>
<dbReference type="InterPro" id="IPR011009">
    <property type="entry name" value="Kinase-like_dom_sf"/>
</dbReference>
<organism evidence="2 3">
    <name type="scientific">Cloeon dipterum</name>
    <dbReference type="NCBI Taxonomy" id="197152"/>
    <lineage>
        <taxon>Eukaryota</taxon>
        <taxon>Metazoa</taxon>
        <taxon>Ecdysozoa</taxon>
        <taxon>Arthropoda</taxon>
        <taxon>Hexapoda</taxon>
        <taxon>Insecta</taxon>
        <taxon>Pterygota</taxon>
        <taxon>Palaeoptera</taxon>
        <taxon>Ephemeroptera</taxon>
        <taxon>Pisciforma</taxon>
        <taxon>Baetidae</taxon>
        <taxon>Cloeon</taxon>
    </lineage>
</organism>
<evidence type="ECO:0000259" key="1">
    <source>
        <dbReference type="SMART" id="SM00587"/>
    </source>
</evidence>
<protein>
    <recommendedName>
        <fullName evidence="1">CHK kinase-like domain-containing protein</fullName>
    </recommendedName>
</protein>
<dbReference type="AlphaFoldDB" id="A0A8S1BZ09"/>
<gene>
    <name evidence="2" type="ORF">CLODIP_2_CD09970</name>
</gene>
<name>A0A8S1BZ09_9INSE</name>
<feature type="domain" description="CHK kinase-like" evidence="1">
    <location>
        <begin position="127"/>
        <end position="303"/>
    </location>
</feature>
<dbReference type="PANTHER" id="PTHR11012">
    <property type="entry name" value="PROTEIN KINASE-LIKE DOMAIN-CONTAINING"/>
    <property type="match status" value="1"/>
</dbReference>
<evidence type="ECO:0000313" key="2">
    <source>
        <dbReference type="EMBL" id="CAB3363868.1"/>
    </source>
</evidence>
<evidence type="ECO:0000313" key="3">
    <source>
        <dbReference type="Proteomes" id="UP000494165"/>
    </source>
</evidence>